<keyword evidence="1" id="KW-0175">Coiled coil</keyword>
<evidence type="ECO:0000313" key="3">
    <source>
        <dbReference type="Proteomes" id="UP001445335"/>
    </source>
</evidence>
<evidence type="ECO:0000256" key="1">
    <source>
        <dbReference type="SAM" id="Coils"/>
    </source>
</evidence>
<name>A0AAW1SHH0_9CHLO</name>
<accession>A0AAW1SHH0</accession>
<organism evidence="2 3">
    <name type="scientific">Elliptochloris bilobata</name>
    <dbReference type="NCBI Taxonomy" id="381761"/>
    <lineage>
        <taxon>Eukaryota</taxon>
        <taxon>Viridiplantae</taxon>
        <taxon>Chlorophyta</taxon>
        <taxon>core chlorophytes</taxon>
        <taxon>Trebouxiophyceae</taxon>
        <taxon>Trebouxiophyceae incertae sedis</taxon>
        <taxon>Elliptochloris clade</taxon>
        <taxon>Elliptochloris</taxon>
    </lineage>
</organism>
<reference evidence="2 3" key="1">
    <citation type="journal article" date="2024" name="Nat. Commun.">
        <title>Phylogenomics reveals the evolutionary origins of lichenization in chlorophyte algae.</title>
        <authorList>
            <person name="Puginier C."/>
            <person name="Libourel C."/>
            <person name="Otte J."/>
            <person name="Skaloud P."/>
            <person name="Haon M."/>
            <person name="Grisel S."/>
            <person name="Petersen M."/>
            <person name="Berrin J.G."/>
            <person name="Delaux P.M."/>
            <person name="Dal Grande F."/>
            <person name="Keller J."/>
        </authorList>
    </citation>
    <scope>NUCLEOTIDE SEQUENCE [LARGE SCALE GENOMIC DNA]</scope>
    <source>
        <strain evidence="2 3">SAG 245.80</strain>
    </source>
</reference>
<dbReference type="EMBL" id="JALJOU010000003">
    <property type="protein sequence ID" value="KAK9845350.1"/>
    <property type="molecule type" value="Genomic_DNA"/>
</dbReference>
<comment type="caution">
    <text evidence="2">The sequence shown here is derived from an EMBL/GenBank/DDBJ whole genome shotgun (WGS) entry which is preliminary data.</text>
</comment>
<sequence>MKEVGRYQALLEAAATDDQGSVPLAEHQRALADVRRLERQRAELQGVLRRALRLADVLRRQVAHVQASRVLPLQQAHLAGLL</sequence>
<dbReference type="AlphaFoldDB" id="A0AAW1SHH0"/>
<proteinExistence type="predicted"/>
<gene>
    <name evidence="2" type="ORF">WJX81_004126</name>
</gene>
<dbReference type="Proteomes" id="UP001445335">
    <property type="component" value="Unassembled WGS sequence"/>
</dbReference>
<feature type="coiled-coil region" evidence="1">
    <location>
        <begin position="27"/>
        <end position="54"/>
    </location>
</feature>
<evidence type="ECO:0000313" key="2">
    <source>
        <dbReference type="EMBL" id="KAK9845350.1"/>
    </source>
</evidence>
<keyword evidence="3" id="KW-1185">Reference proteome</keyword>
<protein>
    <submittedName>
        <fullName evidence="2">Uncharacterized protein</fullName>
    </submittedName>
</protein>